<dbReference type="PANTHER" id="PTHR30026">
    <property type="entry name" value="OUTER MEMBRANE PROTEIN TOLC"/>
    <property type="match status" value="1"/>
</dbReference>
<name>A0A845HRC7_9BURK</name>
<evidence type="ECO:0000256" key="3">
    <source>
        <dbReference type="ARBA" id="ARBA00022448"/>
    </source>
</evidence>
<dbReference type="Proteomes" id="UP000444316">
    <property type="component" value="Unassembled WGS sequence"/>
</dbReference>
<evidence type="ECO:0000256" key="6">
    <source>
        <dbReference type="ARBA" id="ARBA00023136"/>
    </source>
</evidence>
<comment type="caution">
    <text evidence="8">The sequence shown here is derived from an EMBL/GenBank/DDBJ whole genome shotgun (WGS) entry which is preliminary data.</text>
</comment>
<keyword evidence="4" id="KW-1134">Transmembrane beta strand</keyword>
<dbReference type="GO" id="GO:0015288">
    <property type="term" value="F:porin activity"/>
    <property type="evidence" value="ECO:0007669"/>
    <property type="project" value="TreeGrafter"/>
</dbReference>
<dbReference type="AlphaFoldDB" id="A0A845HRC7"/>
<evidence type="ECO:0000256" key="2">
    <source>
        <dbReference type="ARBA" id="ARBA00007613"/>
    </source>
</evidence>
<dbReference type="Gene3D" id="1.20.1600.10">
    <property type="entry name" value="Outer membrane efflux proteins (OEP)"/>
    <property type="match status" value="1"/>
</dbReference>
<comment type="similarity">
    <text evidence="2">Belongs to the outer membrane factor (OMF) (TC 1.B.17) family.</text>
</comment>
<keyword evidence="3" id="KW-0813">Transport</keyword>
<accession>A0A845HRC7</accession>
<evidence type="ECO:0000256" key="1">
    <source>
        <dbReference type="ARBA" id="ARBA00004442"/>
    </source>
</evidence>
<keyword evidence="7" id="KW-0998">Cell outer membrane</keyword>
<evidence type="ECO:0000256" key="7">
    <source>
        <dbReference type="ARBA" id="ARBA00023237"/>
    </source>
</evidence>
<organism evidence="8 9">
    <name type="scientific">Duganella fentianensis</name>
    <dbReference type="NCBI Taxonomy" id="2692177"/>
    <lineage>
        <taxon>Bacteria</taxon>
        <taxon>Pseudomonadati</taxon>
        <taxon>Pseudomonadota</taxon>
        <taxon>Betaproteobacteria</taxon>
        <taxon>Burkholderiales</taxon>
        <taxon>Oxalobacteraceae</taxon>
        <taxon>Telluria group</taxon>
        <taxon>Duganella</taxon>
    </lineage>
</organism>
<protein>
    <submittedName>
        <fullName evidence="8">TolC family outer membrane protein</fullName>
    </submittedName>
</protein>
<dbReference type="NCBIfam" id="TIGR01844">
    <property type="entry name" value="type_I_sec_TolC"/>
    <property type="match status" value="1"/>
</dbReference>
<dbReference type="EMBL" id="WWCL01000001">
    <property type="protein sequence ID" value="MYN44004.1"/>
    <property type="molecule type" value="Genomic_DNA"/>
</dbReference>
<evidence type="ECO:0000313" key="9">
    <source>
        <dbReference type="Proteomes" id="UP000444316"/>
    </source>
</evidence>
<dbReference type="InterPro" id="IPR051906">
    <property type="entry name" value="TolC-like"/>
</dbReference>
<evidence type="ECO:0000256" key="5">
    <source>
        <dbReference type="ARBA" id="ARBA00022692"/>
    </source>
</evidence>
<dbReference type="GO" id="GO:0015562">
    <property type="term" value="F:efflux transmembrane transporter activity"/>
    <property type="evidence" value="ECO:0007669"/>
    <property type="project" value="InterPro"/>
</dbReference>
<dbReference type="InterPro" id="IPR010130">
    <property type="entry name" value="T1SS_OMP_TolC"/>
</dbReference>
<reference evidence="8" key="1">
    <citation type="submission" date="2019-12" db="EMBL/GenBank/DDBJ databases">
        <title>Novel species isolated from a subtropical stream in China.</title>
        <authorList>
            <person name="Lu H."/>
        </authorList>
    </citation>
    <scope>NUCLEOTIDE SEQUENCE [LARGE SCALE GENOMIC DNA]</scope>
    <source>
        <strain evidence="8">FT93W</strain>
    </source>
</reference>
<sequence length="431" mass="47196">MAVSLLPAAPAHALGLLEAYQAALKNDPAYRAAYYAGQAGAENRALGRANLLPTVSGSFGASKVRNTITEAKIIFPRDYLSRSATVQLRQPLFSLDAWARAKQGSAQAAYAASVFESQQQEVISRVVNAYFDVLYKADLLALAKVERDVYVEQRKINDRLFEKGEGTRTDMLESQARLDTAEAAVLETQDALTVSRTTLAAIVGVELGQLDALVPEFETRPPESLSFEAWKNIALERNPDIKAMMHGVEIARQEVTKSRAGHLPRVDFVAAYSRSSSDTIQTYNQETTSRSVGIQVNIPLYAGGQVNAATRQSVANQEKAKADLQAQTDKVLTELRKDYDAMMSSVARIGALQKAVASSELLIKATQMSVKGGVRINLDVLNATQQLYVNKRDLAQARYNYLLNTLRMRASAGTLTEADVREIAPYFRPVS</sequence>
<keyword evidence="6" id="KW-0472">Membrane</keyword>
<comment type="subcellular location">
    <subcellularLocation>
        <location evidence="1">Cell outer membrane</location>
    </subcellularLocation>
</comment>
<dbReference type="Pfam" id="PF02321">
    <property type="entry name" value="OEP"/>
    <property type="match status" value="2"/>
</dbReference>
<evidence type="ECO:0000313" key="8">
    <source>
        <dbReference type="EMBL" id="MYN44004.1"/>
    </source>
</evidence>
<proteinExistence type="inferred from homology"/>
<dbReference type="PANTHER" id="PTHR30026:SF20">
    <property type="entry name" value="OUTER MEMBRANE PROTEIN TOLC"/>
    <property type="match status" value="1"/>
</dbReference>
<dbReference type="GO" id="GO:1990281">
    <property type="term" value="C:efflux pump complex"/>
    <property type="evidence" value="ECO:0007669"/>
    <property type="project" value="TreeGrafter"/>
</dbReference>
<evidence type="ECO:0000256" key="4">
    <source>
        <dbReference type="ARBA" id="ARBA00022452"/>
    </source>
</evidence>
<keyword evidence="9" id="KW-1185">Reference proteome</keyword>
<dbReference type="GO" id="GO:0009279">
    <property type="term" value="C:cell outer membrane"/>
    <property type="evidence" value="ECO:0007669"/>
    <property type="project" value="UniProtKB-SubCell"/>
</dbReference>
<gene>
    <name evidence="8" type="ORF">GTP23_02845</name>
</gene>
<dbReference type="SUPFAM" id="SSF56954">
    <property type="entry name" value="Outer membrane efflux proteins (OEP)"/>
    <property type="match status" value="1"/>
</dbReference>
<dbReference type="InterPro" id="IPR003423">
    <property type="entry name" value="OMP_efflux"/>
</dbReference>
<keyword evidence="5" id="KW-0812">Transmembrane</keyword>